<dbReference type="PANTHER" id="PTHR10587">
    <property type="entry name" value="GLYCOSYL TRANSFERASE-RELATED"/>
    <property type="match status" value="1"/>
</dbReference>
<reference evidence="6" key="1">
    <citation type="journal article" date="2021" name="PeerJ">
        <title>Extensive microbial diversity within the chicken gut microbiome revealed by metagenomics and culture.</title>
        <authorList>
            <person name="Gilroy R."/>
            <person name="Ravi A."/>
            <person name="Getino M."/>
            <person name="Pursley I."/>
            <person name="Horton D.L."/>
            <person name="Alikhan N.F."/>
            <person name="Baker D."/>
            <person name="Gharbi K."/>
            <person name="Hall N."/>
            <person name="Watson M."/>
            <person name="Adriaenssens E.M."/>
            <person name="Foster-Nyarko E."/>
            <person name="Jarju S."/>
            <person name="Secka A."/>
            <person name="Antonio M."/>
            <person name="Oren A."/>
            <person name="Chaudhuri R.R."/>
            <person name="La Ragione R."/>
            <person name="Hildebrand F."/>
            <person name="Pallen M.J."/>
        </authorList>
    </citation>
    <scope>NUCLEOTIDE SEQUENCE</scope>
    <source>
        <strain evidence="6">USAMLcec4-12693</strain>
    </source>
</reference>
<dbReference type="EMBL" id="DYXE01000067">
    <property type="protein sequence ID" value="HJH50099.1"/>
    <property type="molecule type" value="Genomic_DNA"/>
</dbReference>
<reference evidence="6" key="2">
    <citation type="submission" date="2021-09" db="EMBL/GenBank/DDBJ databases">
        <authorList>
            <person name="Gilroy R."/>
        </authorList>
    </citation>
    <scope>NUCLEOTIDE SEQUENCE</scope>
    <source>
        <strain evidence="6">USAMLcec4-12693</strain>
    </source>
</reference>
<dbReference type="PROSITE" id="PS51677">
    <property type="entry name" value="NODB"/>
    <property type="match status" value="1"/>
</dbReference>
<dbReference type="SUPFAM" id="SSF69360">
    <property type="entry name" value="Cell wall binding repeat"/>
    <property type="match status" value="1"/>
</dbReference>
<dbReference type="InterPro" id="IPR018337">
    <property type="entry name" value="Cell_wall/Cho-bd_repeat"/>
</dbReference>
<dbReference type="PANTHER" id="PTHR10587:SF133">
    <property type="entry name" value="CHITIN DEACETYLASE 1-RELATED"/>
    <property type="match status" value="1"/>
</dbReference>
<evidence type="ECO:0000313" key="6">
    <source>
        <dbReference type="EMBL" id="HJH50099.1"/>
    </source>
</evidence>
<comment type="caution">
    <text evidence="6">The sequence shown here is derived from an EMBL/GenBank/DDBJ whole genome shotgun (WGS) entry which is preliminary data.</text>
</comment>
<feature type="repeat" description="Cell wall-binding" evidence="4">
    <location>
        <begin position="188"/>
        <end position="207"/>
    </location>
</feature>
<keyword evidence="3" id="KW-0378">Hydrolase</keyword>
<feature type="repeat" description="Cell wall-binding" evidence="4">
    <location>
        <begin position="229"/>
        <end position="248"/>
    </location>
</feature>
<dbReference type="CDD" id="cd10954">
    <property type="entry name" value="CE4_CtAXE_like"/>
    <property type="match status" value="1"/>
</dbReference>
<dbReference type="SUPFAM" id="SSF88713">
    <property type="entry name" value="Glycoside hydrolase/deacetylase"/>
    <property type="match status" value="1"/>
</dbReference>
<gene>
    <name evidence="6" type="ORF">K8V39_07535</name>
</gene>
<keyword evidence="2" id="KW-0677">Repeat</keyword>
<feature type="domain" description="NodB homology" evidence="5">
    <location>
        <begin position="281"/>
        <end position="454"/>
    </location>
</feature>
<proteinExistence type="predicted"/>
<dbReference type="InterPro" id="IPR002509">
    <property type="entry name" value="NODB_dom"/>
</dbReference>
<sequence>MKTIYQQKKRKKKRLILLCTLTALFCLLLVSLLGLVYALTRRATIEIHAKDAEIIQGEALPDSFEADVALKGSEHVILNLKGFYTSGDLLKELKAGKDYTVSCSADPNAEGEYPITVTLSDTLKKKLAGGKWSKHLKLTTEDGTFTVKNPVGEWEGTRFRRYDGSYITNDFVVSKNQTYYFDNDGNMVTGWQTIQNSTYHFTDEGAMERSTWAEQDGSRYYLGENGAALTGWQTLDGSTYYFDANGKMATGEVYLGLTLCTFDENGKLISKKGIQADPSKPMVALTFDDGPGPRTSELLAQLEKYNAHATFFMLGQKVPSYPDVIKKMKSIGCELGNHSYDHADLSKLDPAGIQSQMSRTNDGIRNITGSGATLMRPPYGAINSTVAANAGLPMILWNIDTLDWKTRNAQSTIDAVMNKVKDGDIILMHDIHTETVDAALKLIPKLQSEGYQLVTVSELAAAKGKHLLNGNTYTDF</sequence>
<dbReference type="RefSeq" id="WP_270645349.1">
    <property type="nucleotide sequence ID" value="NZ_DYXE01000067.1"/>
</dbReference>
<evidence type="ECO:0000256" key="2">
    <source>
        <dbReference type="ARBA" id="ARBA00022737"/>
    </source>
</evidence>
<keyword evidence="1" id="KW-0479">Metal-binding</keyword>
<dbReference type="InterPro" id="IPR050248">
    <property type="entry name" value="Polysacc_deacetylase_ArnD"/>
</dbReference>
<dbReference type="Pfam" id="PF01522">
    <property type="entry name" value="Polysacc_deac_1"/>
    <property type="match status" value="1"/>
</dbReference>
<accession>A0A9D2VYA1</accession>
<evidence type="ECO:0000313" key="7">
    <source>
        <dbReference type="Proteomes" id="UP000813420"/>
    </source>
</evidence>
<dbReference type="GO" id="GO:0046872">
    <property type="term" value="F:metal ion binding"/>
    <property type="evidence" value="ECO:0007669"/>
    <property type="project" value="UniProtKB-KW"/>
</dbReference>
<dbReference type="GO" id="GO:0005975">
    <property type="term" value="P:carbohydrate metabolic process"/>
    <property type="evidence" value="ECO:0007669"/>
    <property type="project" value="InterPro"/>
</dbReference>
<dbReference type="PROSITE" id="PS51170">
    <property type="entry name" value="CW"/>
    <property type="match status" value="2"/>
</dbReference>
<dbReference type="Gene3D" id="3.20.20.370">
    <property type="entry name" value="Glycoside hydrolase/deacetylase"/>
    <property type="match status" value="1"/>
</dbReference>
<organism evidence="6 7">
    <name type="scientific">Merdimonas faecis</name>
    <dbReference type="NCBI Taxonomy" id="1653435"/>
    <lineage>
        <taxon>Bacteria</taxon>
        <taxon>Bacillati</taxon>
        <taxon>Bacillota</taxon>
        <taxon>Clostridia</taxon>
        <taxon>Lachnospirales</taxon>
        <taxon>Lachnospiraceae</taxon>
        <taxon>Merdimonas</taxon>
    </lineage>
</organism>
<evidence type="ECO:0000256" key="1">
    <source>
        <dbReference type="ARBA" id="ARBA00022723"/>
    </source>
</evidence>
<evidence type="ECO:0000259" key="5">
    <source>
        <dbReference type="PROSITE" id="PS51677"/>
    </source>
</evidence>
<dbReference type="GO" id="GO:0016020">
    <property type="term" value="C:membrane"/>
    <property type="evidence" value="ECO:0007669"/>
    <property type="project" value="TreeGrafter"/>
</dbReference>
<dbReference type="Pfam" id="PF19127">
    <property type="entry name" value="Choline_bind_3"/>
    <property type="match status" value="2"/>
</dbReference>
<protein>
    <submittedName>
        <fullName evidence="6">Polysaccharide deacetylase family protein</fullName>
    </submittedName>
</protein>
<name>A0A9D2VYA1_9FIRM</name>
<evidence type="ECO:0000256" key="3">
    <source>
        <dbReference type="ARBA" id="ARBA00022801"/>
    </source>
</evidence>
<evidence type="ECO:0000256" key="4">
    <source>
        <dbReference type="PROSITE-ProRule" id="PRU00591"/>
    </source>
</evidence>
<dbReference type="Proteomes" id="UP000813420">
    <property type="component" value="Unassembled WGS sequence"/>
</dbReference>
<dbReference type="InterPro" id="IPR011330">
    <property type="entry name" value="Glyco_hydro/deAcase_b/a-brl"/>
</dbReference>
<dbReference type="Gene3D" id="2.10.270.10">
    <property type="entry name" value="Cholin Binding"/>
    <property type="match status" value="2"/>
</dbReference>
<dbReference type="GO" id="GO:0016810">
    <property type="term" value="F:hydrolase activity, acting on carbon-nitrogen (but not peptide) bonds"/>
    <property type="evidence" value="ECO:0007669"/>
    <property type="project" value="InterPro"/>
</dbReference>
<dbReference type="AlphaFoldDB" id="A0A9D2VYA1"/>